<organism evidence="1">
    <name type="scientific">hydrothermal vent metagenome</name>
    <dbReference type="NCBI Taxonomy" id="652676"/>
    <lineage>
        <taxon>unclassified sequences</taxon>
        <taxon>metagenomes</taxon>
        <taxon>ecological metagenomes</taxon>
    </lineage>
</organism>
<reference evidence="1" key="1">
    <citation type="submission" date="2018-06" db="EMBL/GenBank/DDBJ databases">
        <authorList>
            <person name="Zhirakovskaya E."/>
        </authorList>
    </citation>
    <scope>NUCLEOTIDE SEQUENCE</scope>
</reference>
<dbReference type="AlphaFoldDB" id="A0A3B0XRU9"/>
<sequence length="310" mass="35362">MGCWNGTCAVTGLPIFHGDPVVVVLLKAANNPESDSFCEPLAYNAPLPLTFEGEYNDYGGVENYHGEALDIILESIRAVLTEREEGENKYHDLEVIRDDFDIEKLFIFDHKGILRIDNDIKLEFDKRDSIRLTHIIIHRDVYYSIVESTKISRWNGDDGETIECGLASYRAEYDTYVNDLNALVTVEGDVDPDDIKAYMNKFKYDMNGEAGDTMVAEVISNRGYTSYHMRRPIKLSKIFKDMVESGDNIKTVLDNAISFYFFNQFMNRARRSYHVPSGSGSQDSETYAQVLAANLTLEMAAKQQKYWDEI</sequence>
<proteinExistence type="predicted"/>
<name>A0A3B0XRU9_9ZZZZ</name>
<evidence type="ECO:0000313" key="1">
    <source>
        <dbReference type="EMBL" id="VAW58914.1"/>
    </source>
</evidence>
<protein>
    <submittedName>
        <fullName evidence="1">Uncharacterized protein</fullName>
    </submittedName>
</protein>
<accession>A0A3B0XRU9</accession>
<gene>
    <name evidence="1" type="ORF">MNBD_GAMMA08-1547</name>
</gene>
<dbReference type="EMBL" id="UOFH01000044">
    <property type="protein sequence ID" value="VAW58914.1"/>
    <property type="molecule type" value="Genomic_DNA"/>
</dbReference>